<evidence type="ECO:0000313" key="2">
    <source>
        <dbReference type="Proteomes" id="UP000501690"/>
    </source>
</evidence>
<sequence>MYFVWEWIKCDRNGMVVRRRGSGGLIYGRERVGREVRRSVRMEEKHNHIHATPLAFAFTVSWLLLIALPHSHSQPPLSPPLPPPWPPPPPCAQQSYLCSTSVSAILDPFWGQNPASQCNGGDAPSQLICNTRDESQNLTVKDIDYTSHTLKVMLKPPVNDVCSPYFFQSYENFSSTLLLYKVPVHEIIIFHNCPRIPEFPSKRKFTCGDFLYYFEEEEMLHRYPQLKDCKGNFSVAAAAPLDGYDDSDDGAAVLEQALSDAFEVNYGVPDGCCRESDESCWRYGYDEDVVPCNYYCANQNCSTKGNLT</sequence>
<name>A0A4D6LUU6_VIGUN</name>
<gene>
    <name evidence="1" type="ORF">DEO72_LG5g271</name>
</gene>
<dbReference type="Proteomes" id="UP000501690">
    <property type="component" value="Linkage Group LG5"/>
</dbReference>
<dbReference type="PANTHER" id="PTHR33138">
    <property type="entry name" value="OS01G0690200 PROTEIN"/>
    <property type="match status" value="1"/>
</dbReference>
<accession>A0A4D6LUU6</accession>
<keyword evidence="2" id="KW-1185">Reference proteome</keyword>
<dbReference type="PANTHER" id="PTHR33138:SF74">
    <property type="entry name" value="WALL-ASSOCIATED RECEPTOR KINASE, GALACTURONAN-BINDING DOMAIN-CONTAINING PROTEIN-RELATED"/>
    <property type="match status" value="1"/>
</dbReference>
<dbReference type="EMBL" id="CP039349">
    <property type="protein sequence ID" value="QCD92210.1"/>
    <property type="molecule type" value="Genomic_DNA"/>
</dbReference>
<dbReference type="AlphaFoldDB" id="A0A4D6LUU6"/>
<organism evidence="1 2">
    <name type="scientific">Vigna unguiculata</name>
    <name type="common">Cowpea</name>
    <dbReference type="NCBI Taxonomy" id="3917"/>
    <lineage>
        <taxon>Eukaryota</taxon>
        <taxon>Viridiplantae</taxon>
        <taxon>Streptophyta</taxon>
        <taxon>Embryophyta</taxon>
        <taxon>Tracheophyta</taxon>
        <taxon>Spermatophyta</taxon>
        <taxon>Magnoliopsida</taxon>
        <taxon>eudicotyledons</taxon>
        <taxon>Gunneridae</taxon>
        <taxon>Pentapetalae</taxon>
        <taxon>rosids</taxon>
        <taxon>fabids</taxon>
        <taxon>Fabales</taxon>
        <taxon>Fabaceae</taxon>
        <taxon>Papilionoideae</taxon>
        <taxon>50 kb inversion clade</taxon>
        <taxon>NPAAA clade</taxon>
        <taxon>indigoferoid/millettioid clade</taxon>
        <taxon>Phaseoleae</taxon>
        <taxon>Vigna</taxon>
    </lineage>
</organism>
<reference evidence="1 2" key="1">
    <citation type="submission" date="2019-04" db="EMBL/GenBank/DDBJ databases">
        <title>An improved genome assembly and genetic linkage map for asparagus bean, Vigna unguiculata ssp. sesquipedialis.</title>
        <authorList>
            <person name="Xia Q."/>
            <person name="Zhang R."/>
            <person name="Dong Y."/>
        </authorList>
    </citation>
    <scope>NUCLEOTIDE SEQUENCE [LARGE SCALE GENOMIC DNA]</scope>
    <source>
        <tissue evidence="1">Leaf</tissue>
    </source>
</reference>
<proteinExistence type="predicted"/>
<evidence type="ECO:0000313" key="1">
    <source>
        <dbReference type="EMBL" id="QCD92210.1"/>
    </source>
</evidence>
<protein>
    <recommendedName>
        <fullName evidence="3">Wall-associated receptor kinase</fullName>
    </recommendedName>
</protein>
<evidence type="ECO:0008006" key="3">
    <source>
        <dbReference type="Google" id="ProtNLM"/>
    </source>
</evidence>